<dbReference type="InterPro" id="IPR001251">
    <property type="entry name" value="CRAL-TRIO_dom"/>
</dbReference>
<dbReference type="Proteomes" id="UP000079169">
    <property type="component" value="Unplaced"/>
</dbReference>
<dbReference type="InterPro" id="IPR036273">
    <property type="entry name" value="CRAL/TRIO_N_dom_sf"/>
</dbReference>
<dbReference type="Pfam" id="PF00650">
    <property type="entry name" value="CRAL_TRIO"/>
    <property type="match status" value="1"/>
</dbReference>
<dbReference type="CDD" id="cd00170">
    <property type="entry name" value="SEC14"/>
    <property type="match status" value="1"/>
</dbReference>
<dbReference type="InterPro" id="IPR036865">
    <property type="entry name" value="CRAL-TRIO_dom_sf"/>
</dbReference>
<gene>
    <name evidence="3" type="primary">LOC103524598</name>
</gene>
<dbReference type="SUPFAM" id="SSF52087">
    <property type="entry name" value="CRAL/TRIO domain"/>
    <property type="match status" value="1"/>
</dbReference>
<dbReference type="GO" id="GO:1902936">
    <property type="term" value="F:phosphatidylinositol bisphosphate binding"/>
    <property type="evidence" value="ECO:0007669"/>
    <property type="project" value="TreeGrafter"/>
</dbReference>
<proteinExistence type="predicted"/>
<feature type="domain" description="CRAL-TRIO" evidence="1">
    <location>
        <begin position="71"/>
        <end position="245"/>
    </location>
</feature>
<dbReference type="KEGG" id="dci:103524598"/>
<dbReference type="SUPFAM" id="SSF46938">
    <property type="entry name" value="CRAL/TRIO N-terminal domain"/>
    <property type="match status" value="1"/>
</dbReference>
<evidence type="ECO:0000313" key="3">
    <source>
        <dbReference type="RefSeq" id="XP_017305161.2"/>
    </source>
</evidence>
<dbReference type="SMART" id="SM00516">
    <property type="entry name" value="SEC14"/>
    <property type="match status" value="1"/>
</dbReference>
<evidence type="ECO:0000313" key="2">
    <source>
        <dbReference type="Proteomes" id="UP000079169"/>
    </source>
</evidence>
<accession>A0A1S4ESK4</accession>
<dbReference type="PANTHER" id="PTHR10174">
    <property type="entry name" value="ALPHA-TOCOPHEROL TRANSFER PROTEIN-RELATED"/>
    <property type="match status" value="1"/>
</dbReference>
<dbReference type="PANTHER" id="PTHR10174:SF130">
    <property type="entry name" value="ALPHA-TOCOPHEROL TRANSFER PROTEIN-LIKE"/>
    <property type="match status" value="1"/>
</dbReference>
<dbReference type="STRING" id="121845.A0A1S4ESK4"/>
<feature type="non-terminal residue" evidence="3">
    <location>
        <position position="250"/>
    </location>
</feature>
<dbReference type="GeneID" id="103524598"/>
<reference evidence="3" key="1">
    <citation type="submission" date="2025-08" db="UniProtKB">
        <authorList>
            <consortium name="RefSeq"/>
        </authorList>
    </citation>
    <scope>IDENTIFICATION</scope>
</reference>
<protein>
    <submittedName>
        <fullName evidence="3">Retinaldehyde-binding protein 1-like</fullName>
    </submittedName>
</protein>
<dbReference type="PROSITE" id="PS50191">
    <property type="entry name" value="CRAL_TRIO"/>
    <property type="match status" value="1"/>
</dbReference>
<organism evidence="2 3">
    <name type="scientific">Diaphorina citri</name>
    <name type="common">Asian citrus psyllid</name>
    <dbReference type="NCBI Taxonomy" id="121845"/>
    <lineage>
        <taxon>Eukaryota</taxon>
        <taxon>Metazoa</taxon>
        <taxon>Ecdysozoa</taxon>
        <taxon>Arthropoda</taxon>
        <taxon>Hexapoda</taxon>
        <taxon>Insecta</taxon>
        <taxon>Pterygota</taxon>
        <taxon>Neoptera</taxon>
        <taxon>Paraneoptera</taxon>
        <taxon>Hemiptera</taxon>
        <taxon>Sternorrhyncha</taxon>
        <taxon>Psylloidea</taxon>
        <taxon>Psyllidae</taxon>
        <taxon>Diaphorininae</taxon>
        <taxon>Diaphorina</taxon>
    </lineage>
</organism>
<dbReference type="Gene3D" id="3.40.525.10">
    <property type="entry name" value="CRAL-TRIO lipid binding domain"/>
    <property type="match status" value="1"/>
</dbReference>
<keyword evidence="2" id="KW-1185">Reference proteome</keyword>
<dbReference type="AlphaFoldDB" id="A0A1S4ESK4"/>
<dbReference type="PaxDb" id="121845-A0A1S4ESK4"/>
<name>A0A1S4ESK4_DIACI</name>
<sequence>MVKNKQAKMEVSGGRRLLANKIFSGPDPIGRQKAKAEFNMTPDTTRQYIQELKLYLKQHTKLPDHIVGVNEDDWYENYLILNKNDIQRTKDNLEIYFKLKEILPEAYQERDSYSTVMMKSFRSTYLSKLLVAMMDVLLKEGVDWSSIVLILDTSKTKLGHLTKYPIFLMKKFFDYAWRAYPERIAQIHVIHPPAYLEYAMALFRPFLREKIRSRIMVHSKIDTLYDYVDKSLLPSDYGGDLPYTSVQING</sequence>
<dbReference type="RefSeq" id="XP_017305161.2">
    <property type="nucleotide sequence ID" value="XM_017449672.2"/>
</dbReference>
<dbReference type="PRINTS" id="PR00180">
    <property type="entry name" value="CRETINALDHBP"/>
</dbReference>
<dbReference type="GO" id="GO:0016020">
    <property type="term" value="C:membrane"/>
    <property type="evidence" value="ECO:0007669"/>
    <property type="project" value="TreeGrafter"/>
</dbReference>
<evidence type="ECO:0000259" key="1">
    <source>
        <dbReference type="PROSITE" id="PS50191"/>
    </source>
</evidence>